<dbReference type="PANTHER" id="PTHR19143:SF327">
    <property type="entry name" value="FI21813P1-RELATED"/>
    <property type="match status" value="1"/>
</dbReference>
<dbReference type="GO" id="GO:0005615">
    <property type="term" value="C:extracellular space"/>
    <property type="evidence" value="ECO:0007669"/>
    <property type="project" value="TreeGrafter"/>
</dbReference>
<reference evidence="2" key="1">
    <citation type="journal article" date="2023" name="Mol. Biol. Evol.">
        <title>Third-Generation Sequencing Reveals the Adaptive Role of the Epigenome in Three Deep-Sea Polychaetes.</title>
        <authorList>
            <person name="Perez M."/>
            <person name="Aroh O."/>
            <person name="Sun Y."/>
            <person name="Lan Y."/>
            <person name="Juniper S.K."/>
            <person name="Young C.R."/>
            <person name="Angers B."/>
            <person name="Qian P.Y."/>
        </authorList>
    </citation>
    <scope>NUCLEOTIDE SEQUENCE</scope>
    <source>
        <strain evidence="2">P08H-3</strain>
    </source>
</reference>
<dbReference type="SMART" id="SM00186">
    <property type="entry name" value="FBG"/>
    <property type="match status" value="1"/>
</dbReference>
<organism evidence="2 3">
    <name type="scientific">Paralvinella palmiformis</name>
    <dbReference type="NCBI Taxonomy" id="53620"/>
    <lineage>
        <taxon>Eukaryota</taxon>
        <taxon>Metazoa</taxon>
        <taxon>Spiralia</taxon>
        <taxon>Lophotrochozoa</taxon>
        <taxon>Annelida</taxon>
        <taxon>Polychaeta</taxon>
        <taxon>Sedentaria</taxon>
        <taxon>Canalipalpata</taxon>
        <taxon>Terebellida</taxon>
        <taxon>Terebelliformia</taxon>
        <taxon>Alvinellidae</taxon>
        <taxon>Paralvinella</taxon>
    </lineage>
</organism>
<dbReference type="InterPro" id="IPR002181">
    <property type="entry name" value="Fibrinogen_a/b/g_C_dom"/>
</dbReference>
<dbReference type="Gene3D" id="3.90.215.10">
    <property type="entry name" value="Gamma Fibrinogen, chain A, domain 1"/>
    <property type="match status" value="1"/>
</dbReference>
<dbReference type="Proteomes" id="UP001208570">
    <property type="component" value="Unassembled WGS sequence"/>
</dbReference>
<protein>
    <recommendedName>
        <fullName evidence="1">Fibrinogen C-terminal domain-containing protein</fullName>
    </recommendedName>
</protein>
<comment type="caution">
    <text evidence="2">The sequence shown here is derived from an EMBL/GenBank/DDBJ whole genome shotgun (WGS) entry which is preliminary data.</text>
</comment>
<dbReference type="InterPro" id="IPR050373">
    <property type="entry name" value="Fibrinogen_C-term_domain"/>
</dbReference>
<dbReference type="EMBL" id="JAODUP010000839">
    <property type="protein sequence ID" value="KAK2143466.1"/>
    <property type="molecule type" value="Genomic_DNA"/>
</dbReference>
<dbReference type="PROSITE" id="PS51406">
    <property type="entry name" value="FIBRINOGEN_C_2"/>
    <property type="match status" value="1"/>
</dbReference>
<dbReference type="PANTHER" id="PTHR19143">
    <property type="entry name" value="FIBRINOGEN/TENASCIN/ANGIOPOEITIN"/>
    <property type="match status" value="1"/>
</dbReference>
<dbReference type="AlphaFoldDB" id="A0AAD9IZI4"/>
<proteinExistence type="predicted"/>
<name>A0AAD9IZI4_9ANNE</name>
<accession>A0AAD9IZI4</accession>
<keyword evidence="3" id="KW-1185">Reference proteome</keyword>
<dbReference type="InterPro" id="IPR036056">
    <property type="entry name" value="Fibrinogen-like_C"/>
</dbReference>
<dbReference type="SUPFAM" id="SSF56496">
    <property type="entry name" value="Fibrinogen C-terminal domain-like"/>
    <property type="match status" value="1"/>
</dbReference>
<evidence type="ECO:0000313" key="2">
    <source>
        <dbReference type="EMBL" id="KAK2143466.1"/>
    </source>
</evidence>
<gene>
    <name evidence="2" type="ORF">LSH36_839g05112</name>
</gene>
<sequence length="137" mass="15993">MHKITADDRRYLLRVELRSYEGDYIYAEYSNFWIGPESDNYRLHVSGYLPNSTAGDSFKLHNEMMFSTPSRDNDVSDSNCSAKYNAPWWFSSCHSVFLTGELGATPSTEYAKGISWRDPWGLRTFAKFVRMMIRQFE</sequence>
<dbReference type="Pfam" id="PF00147">
    <property type="entry name" value="Fibrinogen_C"/>
    <property type="match status" value="1"/>
</dbReference>
<evidence type="ECO:0000313" key="3">
    <source>
        <dbReference type="Proteomes" id="UP001208570"/>
    </source>
</evidence>
<feature type="domain" description="Fibrinogen C-terminal" evidence="1">
    <location>
        <begin position="1"/>
        <end position="137"/>
    </location>
</feature>
<evidence type="ECO:0000259" key="1">
    <source>
        <dbReference type="PROSITE" id="PS51406"/>
    </source>
</evidence>
<dbReference type="InterPro" id="IPR014716">
    <property type="entry name" value="Fibrinogen_a/b/g_C_1"/>
</dbReference>